<dbReference type="EMBL" id="QOPE01000012">
    <property type="protein sequence ID" value="RCL41477.1"/>
    <property type="molecule type" value="Genomic_DNA"/>
</dbReference>
<dbReference type="Pfam" id="PF05193">
    <property type="entry name" value="Peptidase_M16_C"/>
    <property type="match status" value="1"/>
</dbReference>
<keyword evidence="8" id="KW-0378">Hydrolase</keyword>
<dbReference type="InterPro" id="IPR007863">
    <property type="entry name" value="Peptidase_M16_C"/>
</dbReference>
<evidence type="ECO:0000256" key="2">
    <source>
        <dbReference type="ARBA" id="ARBA00002184"/>
    </source>
</evidence>
<feature type="signal peptide" evidence="15">
    <location>
        <begin position="1"/>
        <end position="20"/>
    </location>
</feature>
<accession>A0A368BX89</accession>
<comment type="cofactor">
    <cofactor evidence="1">
        <name>Zn(2+)</name>
        <dbReference type="ChEBI" id="CHEBI:29105"/>
    </cofactor>
</comment>
<dbReference type="InterPro" id="IPR011249">
    <property type="entry name" value="Metalloenz_LuxS/M16"/>
</dbReference>
<dbReference type="PROSITE" id="PS00143">
    <property type="entry name" value="INSULINASE"/>
    <property type="match status" value="1"/>
</dbReference>
<evidence type="ECO:0000256" key="10">
    <source>
        <dbReference type="ARBA" id="ARBA00023049"/>
    </source>
</evidence>
<comment type="caution">
    <text evidence="20">The sequence shown here is derived from an EMBL/GenBank/DDBJ whole genome shotgun (WGS) entry which is preliminary data.</text>
</comment>
<evidence type="ECO:0000256" key="13">
    <source>
        <dbReference type="ARBA" id="ARBA00033450"/>
    </source>
</evidence>
<dbReference type="InterPro" id="IPR050626">
    <property type="entry name" value="Peptidase_M16"/>
</dbReference>
<dbReference type="InterPro" id="IPR001431">
    <property type="entry name" value="Pept_M16_Zn_BS"/>
</dbReference>
<evidence type="ECO:0000259" key="18">
    <source>
        <dbReference type="Pfam" id="PF16187"/>
    </source>
</evidence>
<keyword evidence="6" id="KW-0645">Protease</keyword>
<evidence type="ECO:0000313" key="21">
    <source>
        <dbReference type="Proteomes" id="UP000253307"/>
    </source>
</evidence>
<dbReference type="PANTHER" id="PTHR43690">
    <property type="entry name" value="NARDILYSIN"/>
    <property type="match status" value="1"/>
</dbReference>
<evidence type="ECO:0000313" key="20">
    <source>
        <dbReference type="EMBL" id="RCL41477.1"/>
    </source>
</evidence>
<evidence type="ECO:0000256" key="4">
    <source>
        <dbReference type="ARBA" id="ARBA00012449"/>
    </source>
</evidence>
<dbReference type="GO" id="GO:0004222">
    <property type="term" value="F:metalloendopeptidase activity"/>
    <property type="evidence" value="ECO:0007669"/>
    <property type="project" value="UniProtKB-EC"/>
</dbReference>
<feature type="domain" description="Peptidase M16 middle/third" evidence="18">
    <location>
        <begin position="392"/>
        <end position="656"/>
    </location>
</feature>
<dbReference type="PANTHER" id="PTHR43690:SF18">
    <property type="entry name" value="INSULIN-DEGRADING ENZYME-RELATED"/>
    <property type="match status" value="1"/>
</dbReference>
<dbReference type="InterPro" id="IPR054734">
    <property type="entry name" value="PqqF-like_C_4"/>
</dbReference>
<evidence type="ECO:0000256" key="9">
    <source>
        <dbReference type="ARBA" id="ARBA00022833"/>
    </source>
</evidence>
<dbReference type="Pfam" id="PF00675">
    <property type="entry name" value="Peptidase_M16"/>
    <property type="match status" value="1"/>
</dbReference>
<dbReference type="GO" id="GO:0006508">
    <property type="term" value="P:proteolysis"/>
    <property type="evidence" value="ECO:0007669"/>
    <property type="project" value="UniProtKB-KW"/>
</dbReference>
<keyword evidence="10" id="KW-0482">Metalloprotease</keyword>
<dbReference type="SUPFAM" id="SSF63411">
    <property type="entry name" value="LuxS/MPP-like metallohydrolase"/>
    <property type="match status" value="4"/>
</dbReference>
<evidence type="ECO:0000256" key="11">
    <source>
        <dbReference type="ARBA" id="ARBA00029597"/>
    </source>
</evidence>
<evidence type="ECO:0000256" key="14">
    <source>
        <dbReference type="RuleBase" id="RU004447"/>
    </source>
</evidence>
<evidence type="ECO:0000259" key="19">
    <source>
        <dbReference type="Pfam" id="PF22456"/>
    </source>
</evidence>
<keyword evidence="7" id="KW-0479">Metal-binding</keyword>
<dbReference type="GO" id="GO:0005737">
    <property type="term" value="C:cytoplasm"/>
    <property type="evidence" value="ECO:0007669"/>
    <property type="project" value="UniProtKB-ARBA"/>
</dbReference>
<reference evidence="20 21" key="1">
    <citation type="journal article" date="2018" name="Microbiome">
        <title>Fine metagenomic profile of the Mediterranean stratified and mixed water columns revealed by assembly and recruitment.</title>
        <authorList>
            <person name="Haro-Moreno J.M."/>
            <person name="Lopez-Perez M."/>
            <person name="De La Torre J.R."/>
            <person name="Picazo A."/>
            <person name="Camacho A."/>
            <person name="Rodriguez-Valera F."/>
        </authorList>
    </citation>
    <scope>NUCLEOTIDE SEQUENCE [LARGE SCALE GENOMIC DNA]</scope>
    <source>
        <strain evidence="20">MED-G82</strain>
    </source>
</reference>
<gene>
    <name evidence="20" type="ORF">DBW96_02160</name>
</gene>
<evidence type="ECO:0000256" key="5">
    <source>
        <dbReference type="ARBA" id="ARBA00017565"/>
    </source>
</evidence>
<dbReference type="FunFam" id="3.30.830.10:FF:000012">
    <property type="entry name" value="Protease 3"/>
    <property type="match status" value="1"/>
</dbReference>
<dbReference type="InterPro" id="IPR032632">
    <property type="entry name" value="Peptidase_M16_M"/>
</dbReference>
<feature type="chain" id="PRO_5016793902" description="Protease 3" evidence="15">
    <location>
        <begin position="21"/>
        <end position="933"/>
    </location>
</feature>
<dbReference type="Pfam" id="PF22456">
    <property type="entry name" value="PqqF-like_C_4"/>
    <property type="match status" value="1"/>
</dbReference>
<dbReference type="Gene3D" id="3.30.830.10">
    <property type="entry name" value="Metalloenzyme, LuxS/M16 peptidase-like"/>
    <property type="match status" value="4"/>
</dbReference>
<evidence type="ECO:0000256" key="8">
    <source>
        <dbReference type="ARBA" id="ARBA00022801"/>
    </source>
</evidence>
<feature type="domain" description="Peptidase M16 C-terminal" evidence="17">
    <location>
        <begin position="205"/>
        <end position="382"/>
    </location>
</feature>
<dbReference type="Pfam" id="PF16187">
    <property type="entry name" value="Peptidase_M16_M"/>
    <property type="match status" value="1"/>
</dbReference>
<organism evidence="20 21">
    <name type="scientific">SAR86 cluster bacterium</name>
    <dbReference type="NCBI Taxonomy" id="2030880"/>
    <lineage>
        <taxon>Bacteria</taxon>
        <taxon>Pseudomonadati</taxon>
        <taxon>Pseudomonadota</taxon>
        <taxon>Gammaproteobacteria</taxon>
        <taxon>SAR86 cluster</taxon>
    </lineage>
</organism>
<comment type="function">
    <text evidence="2">Endopeptidase that degrades small peptides of less than 7 kDa, such as glucagon and insulin.</text>
</comment>
<dbReference type="InterPro" id="IPR011765">
    <property type="entry name" value="Pept_M16_N"/>
</dbReference>
<evidence type="ECO:0000256" key="1">
    <source>
        <dbReference type="ARBA" id="ARBA00001947"/>
    </source>
</evidence>
<evidence type="ECO:0000259" key="16">
    <source>
        <dbReference type="Pfam" id="PF00675"/>
    </source>
</evidence>
<sequence>MHLFKKNLILITFLSVSVFASTINKSTSDPRSYEVFTLDNGLEVITISDENLATSAATLSVGVGAYQDPSSAQGIAHFLEHMIFMGSDKYKDPNEYMQFISENGGETNAFTADQQTTYLFSINSDKFEDALDRLSAAIKSPLFDGTMVEKEINAVNSEWLLRRQSEAFIRQRTAAMTGNLNHPKTLLGVGNKETLSSEKEILLRSLREFHKRYYSANIMKLILVGNESPRKLKRMAKKYFGSIKNTNASRDLIDAKAYLPENLKKNIYIKSKVKSPGLVLEFPMQNNSSNWRQKPNEYLEKIFNSQEEGTLMGSLTENGYIQSGVAVFSPDAWAHDGSIFLEFTLTDKGQNNKDDIISSIFSYINLINNEGIVEDHFNELKSINQIAFENYTPQTPLSLAISLSLRVYDIEPKHIIDSEYVTENFSPELVRSVLNQMNSENIRIYHVSPDEVTDQNLQFADGGYRVEDISKESFQEWSNTSLALVIPNPEVIEDDDEQSLGLALADYKSPKKVYSDDGVQAYLSHTQYFKGRESTLQVGLISDLPMSTVDNLISSGLLTIMFLNNNRSLYQRAFKRGIAIDPSPSDKGNLVFRLYGRSSKQIDYATKILEKFDDFQPKEFMFNNAVKLLKDFYDGFDEQDISDQLDWYTDNTLKQSGNIYSKKQIMNAINNASFANVLSFQKVFKSSLYIDIYGHGLFAPESMTSFAQNARNIFGETSQKEPIIKEDIFNVKVGTSRMKKVNIPRDGVGIVDMYIYPEKSLKVLSEFTIVNKLLGPTFFNALRTDQQVGYVVFSNESEVREYPAISMIIISDNTNLQSLKEKIIDFQYGFALALEKIDKKTVDGTIKALLDEMNQKPENVYIESGNFVYDWEQGNYNFDTSDRMKRYISQSSKEDLVSLMNSIIFDGNFMNVLIQLKGDDFKKTEFFSWSALQ</sequence>
<evidence type="ECO:0000256" key="12">
    <source>
        <dbReference type="ARBA" id="ARBA00031184"/>
    </source>
</evidence>
<feature type="domain" description="Coenzyme PQQ synthesis protein F-like C-terminal lobe" evidence="19">
    <location>
        <begin position="770"/>
        <end position="865"/>
    </location>
</feature>
<keyword evidence="15" id="KW-0732">Signal</keyword>
<evidence type="ECO:0000259" key="17">
    <source>
        <dbReference type="Pfam" id="PF05193"/>
    </source>
</evidence>
<comment type="similarity">
    <text evidence="3 14">Belongs to the peptidase M16 family.</text>
</comment>
<dbReference type="Proteomes" id="UP000253307">
    <property type="component" value="Unassembled WGS sequence"/>
</dbReference>
<keyword evidence="9" id="KW-0862">Zinc</keyword>
<dbReference type="AlphaFoldDB" id="A0A368BX89"/>
<proteinExistence type="inferred from homology"/>
<feature type="domain" description="Peptidase M16 N-terminal" evidence="16">
    <location>
        <begin position="44"/>
        <end position="169"/>
    </location>
</feature>
<name>A0A368BX89_9GAMM</name>
<dbReference type="GO" id="GO:0046872">
    <property type="term" value="F:metal ion binding"/>
    <property type="evidence" value="ECO:0007669"/>
    <property type="project" value="UniProtKB-KW"/>
</dbReference>
<dbReference type="EC" id="3.4.24.55" evidence="4"/>
<protein>
    <recommendedName>
        <fullName evidence="5">Protease 3</fullName>
        <ecNumber evidence="4">3.4.24.55</ecNumber>
    </recommendedName>
    <alternativeName>
        <fullName evidence="13">Pitrilysin</fullName>
    </alternativeName>
    <alternativeName>
        <fullName evidence="12">Protease III</fullName>
    </alternativeName>
    <alternativeName>
        <fullName evidence="11">Protease pi</fullName>
    </alternativeName>
</protein>
<evidence type="ECO:0000256" key="15">
    <source>
        <dbReference type="SAM" id="SignalP"/>
    </source>
</evidence>
<evidence type="ECO:0000256" key="6">
    <source>
        <dbReference type="ARBA" id="ARBA00022670"/>
    </source>
</evidence>
<evidence type="ECO:0000256" key="7">
    <source>
        <dbReference type="ARBA" id="ARBA00022723"/>
    </source>
</evidence>
<evidence type="ECO:0000256" key="3">
    <source>
        <dbReference type="ARBA" id="ARBA00007261"/>
    </source>
</evidence>